<dbReference type="RefSeq" id="WP_147524773.1">
    <property type="nucleotide sequence ID" value="NZ_CP102294.1"/>
</dbReference>
<dbReference type="Proteomes" id="UP001059295">
    <property type="component" value="Chromosome"/>
</dbReference>
<reference evidence="3" key="1">
    <citation type="journal article" date="2022" name="Cell">
        <title>Design, construction, and in vivo augmentation of a complex gut microbiome.</title>
        <authorList>
            <person name="Cheng A.G."/>
            <person name="Ho P.Y."/>
            <person name="Aranda-Diaz A."/>
            <person name="Jain S."/>
            <person name="Yu F.B."/>
            <person name="Meng X."/>
            <person name="Wang M."/>
            <person name="Iakiviak M."/>
            <person name="Nagashima K."/>
            <person name="Zhao A."/>
            <person name="Murugkar P."/>
            <person name="Patil A."/>
            <person name="Atabakhsh K."/>
            <person name="Weakley A."/>
            <person name="Yan J."/>
            <person name="Brumbaugh A.R."/>
            <person name="Higginbottom S."/>
            <person name="Dimas A."/>
            <person name="Shiver A.L."/>
            <person name="Deutschbauer A."/>
            <person name="Neff N."/>
            <person name="Sonnenburg J.L."/>
            <person name="Huang K.C."/>
            <person name="Fischbach M.A."/>
        </authorList>
    </citation>
    <scope>NUCLEOTIDE SEQUENCE</scope>
    <source>
        <strain evidence="3">AP11</strain>
    </source>
</reference>
<dbReference type="PANTHER" id="PTHR42760">
    <property type="entry name" value="SHORT-CHAIN DEHYDROGENASES/REDUCTASES FAMILY MEMBER"/>
    <property type="match status" value="1"/>
</dbReference>
<comment type="similarity">
    <text evidence="1">Belongs to the short-chain dehydrogenases/reductases (SDR) family.</text>
</comment>
<evidence type="ECO:0000313" key="4">
    <source>
        <dbReference type="Proteomes" id="UP001059295"/>
    </source>
</evidence>
<dbReference type="PRINTS" id="PR00080">
    <property type="entry name" value="SDRFAMILY"/>
</dbReference>
<gene>
    <name evidence="3" type="ORF">NQ491_07360</name>
</gene>
<proteinExistence type="inferred from homology"/>
<sequence>MVKGTPNVRITANIVETAPQNRLAGKKVIVTGGGRGLGFYIARKCRQEGASVLIAGRDERVLQEASQRLCDCPYLVFDVRRTAGIAAFLSEADRLLGGRVDCLVNNAGISLHEKSFADVTEEGFDRQFDTNLKGPYFLTQTFIDYMNREKIGQGNILFITSERGLYCDDIPYGLTKAAINSLTTGLARRLIAQGIRVNAIAPGVTASDMTGVDKNGNLYWPSSCAGRVFLPEEVAEVAAFLLSDVSMCISGEIVPCNQGNHYRCDW</sequence>
<accession>A0ABY5V3D2</accession>
<dbReference type="PRINTS" id="PR00081">
    <property type="entry name" value="GDHRDH"/>
</dbReference>
<evidence type="ECO:0000313" key="3">
    <source>
        <dbReference type="EMBL" id="UWN58284.1"/>
    </source>
</evidence>
<evidence type="ECO:0000256" key="1">
    <source>
        <dbReference type="ARBA" id="ARBA00006484"/>
    </source>
</evidence>
<dbReference type="GeneID" id="82891540"/>
<dbReference type="Pfam" id="PF13561">
    <property type="entry name" value="adh_short_C2"/>
    <property type="match status" value="1"/>
</dbReference>
<dbReference type="InterPro" id="IPR002347">
    <property type="entry name" value="SDR_fam"/>
</dbReference>
<keyword evidence="2" id="KW-0560">Oxidoreductase</keyword>
<organism evidence="3 4">
    <name type="scientific">Alistipes ihumii AP11</name>
    <dbReference type="NCBI Taxonomy" id="1211813"/>
    <lineage>
        <taxon>Bacteria</taxon>
        <taxon>Pseudomonadati</taxon>
        <taxon>Bacteroidota</taxon>
        <taxon>Bacteroidia</taxon>
        <taxon>Bacteroidales</taxon>
        <taxon>Rikenellaceae</taxon>
        <taxon>Alistipes</taxon>
    </lineage>
</organism>
<dbReference type="CDD" id="cd05233">
    <property type="entry name" value="SDR_c"/>
    <property type="match status" value="1"/>
</dbReference>
<dbReference type="EMBL" id="CP102294">
    <property type="protein sequence ID" value="UWN58284.1"/>
    <property type="molecule type" value="Genomic_DNA"/>
</dbReference>
<dbReference type="Gene3D" id="3.40.50.720">
    <property type="entry name" value="NAD(P)-binding Rossmann-like Domain"/>
    <property type="match status" value="1"/>
</dbReference>
<name>A0ABY5V3D2_9BACT</name>
<dbReference type="InterPro" id="IPR036291">
    <property type="entry name" value="NAD(P)-bd_dom_sf"/>
</dbReference>
<evidence type="ECO:0000256" key="2">
    <source>
        <dbReference type="ARBA" id="ARBA00023002"/>
    </source>
</evidence>
<protein>
    <submittedName>
        <fullName evidence="3">SDR family oxidoreductase</fullName>
    </submittedName>
</protein>
<dbReference type="SUPFAM" id="SSF51735">
    <property type="entry name" value="NAD(P)-binding Rossmann-fold domains"/>
    <property type="match status" value="1"/>
</dbReference>
<keyword evidence="4" id="KW-1185">Reference proteome</keyword>
<dbReference type="PANTHER" id="PTHR42760:SF133">
    <property type="entry name" value="3-OXOACYL-[ACYL-CARRIER-PROTEIN] REDUCTASE"/>
    <property type="match status" value="1"/>
</dbReference>